<dbReference type="InterPro" id="IPR027417">
    <property type="entry name" value="P-loop_NTPase"/>
</dbReference>
<dbReference type="SUPFAM" id="SSF52540">
    <property type="entry name" value="P-loop containing nucleoside triphosphate hydrolases"/>
    <property type="match status" value="1"/>
</dbReference>
<feature type="domain" description="AAA+ ATPase" evidence="1">
    <location>
        <begin position="177"/>
        <end position="319"/>
    </location>
</feature>
<keyword evidence="3" id="KW-1185">Reference proteome</keyword>
<dbReference type="InterPro" id="IPR003959">
    <property type="entry name" value="ATPase_AAA_core"/>
</dbReference>
<reference evidence="2 3" key="1">
    <citation type="journal article" date="2018" name="Int. J. Syst. Evol. Microbiol.">
        <title>Epidermidibacterium keratini gen. nov., sp. nov., a member of the family Sporichthyaceae, isolated from keratin epidermis.</title>
        <authorList>
            <person name="Lee D.G."/>
            <person name="Trujillo M.E."/>
            <person name="Kang S."/>
            <person name="Nam J.J."/>
            <person name="Kim Y.J."/>
        </authorList>
    </citation>
    <scope>NUCLEOTIDE SEQUENCE [LARGE SCALE GENOMIC DNA]</scope>
    <source>
        <strain evidence="2 3">EPI-7</strain>
    </source>
</reference>
<dbReference type="GO" id="GO:0005524">
    <property type="term" value="F:ATP binding"/>
    <property type="evidence" value="ECO:0007669"/>
    <property type="project" value="InterPro"/>
</dbReference>
<gene>
    <name evidence="2" type="ORF">EK0264_15905</name>
</gene>
<dbReference type="OrthoDB" id="9806903at2"/>
<dbReference type="InParanoid" id="A0A7L4YRE9"/>
<organism evidence="2 3">
    <name type="scientific">Epidermidibacterium keratini</name>
    <dbReference type="NCBI Taxonomy" id="1891644"/>
    <lineage>
        <taxon>Bacteria</taxon>
        <taxon>Bacillati</taxon>
        <taxon>Actinomycetota</taxon>
        <taxon>Actinomycetes</taxon>
        <taxon>Sporichthyales</taxon>
        <taxon>Sporichthyaceae</taxon>
        <taxon>Epidermidibacterium</taxon>
    </lineage>
</organism>
<dbReference type="Pfam" id="PF00004">
    <property type="entry name" value="AAA"/>
    <property type="match status" value="1"/>
</dbReference>
<dbReference type="KEGG" id="eke:EK0264_15905"/>
<protein>
    <submittedName>
        <fullName evidence="2">AAA family ATPase</fullName>
    </submittedName>
</protein>
<accession>A0A7L4YRE9</accession>
<dbReference type="InterPro" id="IPR003593">
    <property type="entry name" value="AAA+_ATPase"/>
</dbReference>
<dbReference type="Proteomes" id="UP000463857">
    <property type="component" value="Chromosome"/>
</dbReference>
<dbReference type="EMBL" id="CP047156">
    <property type="protein sequence ID" value="QHC01628.1"/>
    <property type="molecule type" value="Genomic_DNA"/>
</dbReference>
<evidence type="ECO:0000313" key="2">
    <source>
        <dbReference type="EMBL" id="QHC01628.1"/>
    </source>
</evidence>
<evidence type="ECO:0000259" key="1">
    <source>
        <dbReference type="SMART" id="SM00382"/>
    </source>
</evidence>
<sequence>MIGGGIVIVQANLSWNPDSFRTHNDGYALFSAHAYDRGLPHRRRRTRLGKSAEASDCFPEATWCELSVVHDSERQLVSGTDSVAVRILANDEHVSLHVAGESAEVADQTIELLWSRIEETIVAPSESRVQIQLRANRNGRTVELPCPAWSEIQTNYMPVTRAGIGNLAALETFSANAGKLIVWHGQPGTGKTTAIRALARAWDEWCDPIYISDPEIFFGNSEYLTEVIWDAIDSGRRARRSAAPARLVIAEDCDDYLHADAKIRTGGGLGRLLNLTDGLLGLGQRVLVLITTNEPLRRLHPALARPGRVLSDVEFLPFSATAAKDWGVETKVPLTLAEMYAARDSESAPLSATARRGVGFEI</sequence>
<proteinExistence type="predicted"/>
<dbReference type="RefSeq" id="WP_159546763.1">
    <property type="nucleotide sequence ID" value="NZ_CP047156.1"/>
</dbReference>
<dbReference type="Gene3D" id="3.40.50.300">
    <property type="entry name" value="P-loop containing nucleotide triphosphate hydrolases"/>
    <property type="match status" value="1"/>
</dbReference>
<name>A0A7L4YRE9_9ACTN</name>
<dbReference type="GO" id="GO:0016887">
    <property type="term" value="F:ATP hydrolysis activity"/>
    <property type="evidence" value="ECO:0007669"/>
    <property type="project" value="InterPro"/>
</dbReference>
<dbReference type="SMART" id="SM00382">
    <property type="entry name" value="AAA"/>
    <property type="match status" value="1"/>
</dbReference>
<dbReference type="AlphaFoldDB" id="A0A7L4YRE9"/>
<evidence type="ECO:0000313" key="3">
    <source>
        <dbReference type="Proteomes" id="UP000463857"/>
    </source>
</evidence>